<name>A0A1H0N807_9ACTN</name>
<dbReference type="Proteomes" id="UP000199497">
    <property type="component" value="Unassembled WGS sequence"/>
</dbReference>
<evidence type="ECO:0000256" key="1">
    <source>
        <dbReference type="SAM" id="MobiDB-lite"/>
    </source>
</evidence>
<sequence>MSTPGQEHRLIGDPVPARVRISPEATGIGHRTISDSTESATAPERIERDR</sequence>
<feature type="region of interest" description="Disordered" evidence="1">
    <location>
        <begin position="25"/>
        <end position="50"/>
    </location>
</feature>
<dbReference type="RefSeq" id="WP_170837246.1">
    <property type="nucleotide sequence ID" value="NZ_FNJR01000001.1"/>
</dbReference>
<evidence type="ECO:0000313" key="3">
    <source>
        <dbReference type="Proteomes" id="UP000199497"/>
    </source>
</evidence>
<dbReference type="STRING" id="405564.SAMN04487905_10132"/>
<protein>
    <submittedName>
        <fullName evidence="2">Uncharacterized protein</fullName>
    </submittedName>
</protein>
<dbReference type="EMBL" id="FNJR01000001">
    <property type="protein sequence ID" value="SDO88807.1"/>
    <property type="molecule type" value="Genomic_DNA"/>
</dbReference>
<reference evidence="3" key="1">
    <citation type="submission" date="2016-10" db="EMBL/GenBank/DDBJ databases">
        <authorList>
            <person name="Varghese N."/>
            <person name="Submissions S."/>
        </authorList>
    </citation>
    <scope>NUCLEOTIDE SEQUENCE [LARGE SCALE GENOMIC DNA]</scope>
    <source>
        <strain evidence="3">DSM 46732</strain>
    </source>
</reference>
<dbReference type="AlphaFoldDB" id="A0A1H0N807"/>
<organism evidence="2 3">
    <name type="scientific">Actinopolyspora xinjiangensis</name>
    <dbReference type="NCBI Taxonomy" id="405564"/>
    <lineage>
        <taxon>Bacteria</taxon>
        <taxon>Bacillati</taxon>
        <taxon>Actinomycetota</taxon>
        <taxon>Actinomycetes</taxon>
        <taxon>Actinopolysporales</taxon>
        <taxon>Actinopolysporaceae</taxon>
        <taxon>Actinopolyspora</taxon>
    </lineage>
</organism>
<evidence type="ECO:0000313" key="2">
    <source>
        <dbReference type="EMBL" id="SDO88807.1"/>
    </source>
</evidence>
<gene>
    <name evidence="2" type="ORF">SAMN04487905_10132</name>
</gene>
<proteinExistence type="predicted"/>
<accession>A0A1H0N807</accession>
<keyword evidence="3" id="KW-1185">Reference proteome</keyword>